<dbReference type="InterPro" id="IPR037049">
    <property type="entry name" value="DUF1214_C_sf"/>
</dbReference>
<comment type="caution">
    <text evidence="3">The sequence shown here is derived from an EMBL/GenBank/DDBJ whole genome shotgun (WGS) entry which is preliminary data.</text>
</comment>
<name>A0AAW1NSW4_9CHLO</name>
<dbReference type="PANTHER" id="PTHR36509">
    <property type="entry name" value="BLL3101 PROTEIN"/>
    <property type="match status" value="1"/>
</dbReference>
<feature type="domain" description="DUF1254" evidence="2">
    <location>
        <begin position="63"/>
        <end position="192"/>
    </location>
</feature>
<organism evidence="3 4">
    <name type="scientific">Symbiochloris irregularis</name>
    <dbReference type="NCBI Taxonomy" id="706552"/>
    <lineage>
        <taxon>Eukaryota</taxon>
        <taxon>Viridiplantae</taxon>
        <taxon>Chlorophyta</taxon>
        <taxon>core chlorophytes</taxon>
        <taxon>Trebouxiophyceae</taxon>
        <taxon>Trebouxiales</taxon>
        <taxon>Trebouxiaceae</taxon>
        <taxon>Symbiochloris</taxon>
    </lineage>
</organism>
<dbReference type="InterPro" id="IPR037050">
    <property type="entry name" value="DUF1254_sf"/>
</dbReference>
<dbReference type="Pfam" id="PF06742">
    <property type="entry name" value="DUF1214"/>
    <property type="match status" value="1"/>
</dbReference>
<dbReference type="Proteomes" id="UP001465755">
    <property type="component" value="Unassembled WGS sequence"/>
</dbReference>
<proteinExistence type="predicted"/>
<dbReference type="InterPro" id="IPR010679">
    <property type="entry name" value="DUF1254"/>
</dbReference>
<evidence type="ECO:0000313" key="3">
    <source>
        <dbReference type="EMBL" id="KAK9797406.1"/>
    </source>
</evidence>
<gene>
    <name evidence="3" type="ORF">WJX73_006787</name>
</gene>
<dbReference type="Gene3D" id="2.60.40.1610">
    <property type="entry name" value="Domain of unknown function DUF1254"/>
    <property type="match status" value="1"/>
</dbReference>
<dbReference type="Gene3D" id="2.60.120.600">
    <property type="entry name" value="Domain of unknown function DUF1214, C-terminal domain"/>
    <property type="match status" value="1"/>
</dbReference>
<keyword evidence="4" id="KW-1185">Reference proteome</keyword>
<dbReference type="SUPFAM" id="SSF160935">
    <property type="entry name" value="VPA0735-like"/>
    <property type="match status" value="1"/>
</dbReference>
<dbReference type="PANTHER" id="PTHR36509:SF2">
    <property type="entry name" value="BLL3101 PROTEIN"/>
    <property type="match status" value="1"/>
</dbReference>
<protein>
    <recommendedName>
        <fullName evidence="5">DUF1254 domain-containing protein</fullName>
    </recommendedName>
</protein>
<sequence length="474" mass="50417">MSSTLCQCRVSQEVAAGTVKLQDLRLTNSAAPAIAQAAWNFIWGYPLPIMGFTMASSLKHGPVNEFQYASTLSNASSTGVVTPNHDTLYSQVWLDLSEGPQILSVPPIEDRYWLVPFLDEYTNFVTSIGSRLNSPPGEYLIVGPGDQDTAGFEDSRIIRLPTSIAWVIARMLVLNDADTETAYHLTLNYTLSPLLASRPASGARDLISSQIAANVSDAPGAVLNSGPIAFITALTAKPLPYFESVANISTAVPPDGGVGIEDTTFVPEAASLSRADNADILTPAAALGNACILASASGTGSAGNTTSSGWKYNLRTAIFNDDYLYRATTARGGLGALPPQEAIYFTATTDADGEPLDGSVPHTITFAENPPAGAFWSLSIYNSSNNVFFDNPINRYNIGDRTPGLVYAPDGSLEIYISVNQPTAAAQASNWLPALAGRYYLVLRLYDPEPSVLAREYEPPAVEPESSTVAATRS</sequence>
<evidence type="ECO:0008006" key="5">
    <source>
        <dbReference type="Google" id="ProtNLM"/>
    </source>
</evidence>
<evidence type="ECO:0000259" key="1">
    <source>
        <dbReference type="Pfam" id="PF06742"/>
    </source>
</evidence>
<dbReference type="EMBL" id="JALJOQ010000107">
    <property type="protein sequence ID" value="KAK9797406.1"/>
    <property type="molecule type" value="Genomic_DNA"/>
</dbReference>
<dbReference type="Pfam" id="PF06863">
    <property type="entry name" value="DUF1254"/>
    <property type="match status" value="1"/>
</dbReference>
<reference evidence="3 4" key="1">
    <citation type="journal article" date="2024" name="Nat. Commun.">
        <title>Phylogenomics reveals the evolutionary origins of lichenization in chlorophyte algae.</title>
        <authorList>
            <person name="Puginier C."/>
            <person name="Libourel C."/>
            <person name="Otte J."/>
            <person name="Skaloud P."/>
            <person name="Haon M."/>
            <person name="Grisel S."/>
            <person name="Petersen M."/>
            <person name="Berrin J.G."/>
            <person name="Delaux P.M."/>
            <person name="Dal Grande F."/>
            <person name="Keller J."/>
        </authorList>
    </citation>
    <scope>NUCLEOTIDE SEQUENCE [LARGE SCALE GENOMIC DNA]</scope>
    <source>
        <strain evidence="3 4">SAG 2036</strain>
    </source>
</reference>
<evidence type="ECO:0000313" key="4">
    <source>
        <dbReference type="Proteomes" id="UP001465755"/>
    </source>
</evidence>
<feature type="domain" description="DUF1214" evidence="1">
    <location>
        <begin position="341"/>
        <end position="449"/>
    </location>
</feature>
<accession>A0AAW1NSW4</accession>
<dbReference type="InterPro" id="IPR010621">
    <property type="entry name" value="DUF1214"/>
</dbReference>
<dbReference type="AlphaFoldDB" id="A0AAW1NSW4"/>
<evidence type="ECO:0000259" key="2">
    <source>
        <dbReference type="Pfam" id="PF06863"/>
    </source>
</evidence>